<evidence type="ECO:0000259" key="1">
    <source>
        <dbReference type="Pfam" id="PF12697"/>
    </source>
</evidence>
<dbReference type="PANTHER" id="PTHR43798:SF33">
    <property type="entry name" value="HYDROLASE, PUTATIVE (AFU_ORTHOLOGUE AFUA_2G14860)-RELATED"/>
    <property type="match status" value="1"/>
</dbReference>
<evidence type="ECO:0000313" key="3">
    <source>
        <dbReference type="Proteomes" id="UP000430146"/>
    </source>
</evidence>
<dbReference type="AlphaFoldDB" id="A0A5S9NZS9"/>
<dbReference type="SUPFAM" id="SSF53474">
    <property type="entry name" value="alpha/beta-Hydrolases"/>
    <property type="match status" value="1"/>
</dbReference>
<dbReference type="RefSeq" id="WP_234897299.1">
    <property type="nucleotide sequence ID" value="NZ_CACSIP010000005.1"/>
</dbReference>
<accession>A0A5S9NZS9</accession>
<dbReference type="PROSITE" id="PS51257">
    <property type="entry name" value="PROKAR_LIPOPROTEIN"/>
    <property type="match status" value="1"/>
</dbReference>
<dbReference type="GO" id="GO:0016020">
    <property type="term" value="C:membrane"/>
    <property type="evidence" value="ECO:0007669"/>
    <property type="project" value="TreeGrafter"/>
</dbReference>
<keyword evidence="3" id="KW-1185">Reference proteome</keyword>
<dbReference type="InterPro" id="IPR000073">
    <property type="entry name" value="AB_hydrolase_1"/>
</dbReference>
<evidence type="ECO:0000313" key="2">
    <source>
        <dbReference type="EMBL" id="CAA0096450.1"/>
    </source>
</evidence>
<dbReference type="PANTHER" id="PTHR43798">
    <property type="entry name" value="MONOACYLGLYCEROL LIPASE"/>
    <property type="match status" value="1"/>
</dbReference>
<name>A0A5S9NZS9_MYCVN</name>
<gene>
    <name evidence="2" type="ORF">AELLOGFF_02983</name>
</gene>
<dbReference type="EMBL" id="CACSIP010000005">
    <property type="protein sequence ID" value="CAA0096450.1"/>
    <property type="molecule type" value="Genomic_DNA"/>
</dbReference>
<dbReference type="Pfam" id="PF12697">
    <property type="entry name" value="Abhydrolase_6"/>
    <property type="match status" value="1"/>
</dbReference>
<dbReference type="Proteomes" id="UP000430146">
    <property type="component" value="Unassembled WGS sequence"/>
</dbReference>
<reference evidence="2 3" key="1">
    <citation type="submission" date="2019-11" db="EMBL/GenBank/DDBJ databases">
        <authorList>
            <person name="Holert J."/>
        </authorList>
    </citation>
    <scope>NUCLEOTIDE SEQUENCE [LARGE SCALE GENOMIC DNA]</scope>
    <source>
        <strain evidence="2">BC8_1</strain>
    </source>
</reference>
<dbReference type="InterPro" id="IPR050266">
    <property type="entry name" value="AB_hydrolase_sf"/>
</dbReference>
<organism evidence="2 3">
    <name type="scientific">Mycolicibacterium vanbaalenii</name>
    <name type="common">Mycobacterium vanbaalenii</name>
    <dbReference type="NCBI Taxonomy" id="110539"/>
    <lineage>
        <taxon>Bacteria</taxon>
        <taxon>Bacillati</taxon>
        <taxon>Actinomycetota</taxon>
        <taxon>Actinomycetes</taxon>
        <taxon>Mycobacteriales</taxon>
        <taxon>Mycobacteriaceae</taxon>
        <taxon>Mycolicibacterium</taxon>
    </lineage>
</organism>
<dbReference type="GO" id="GO:0003824">
    <property type="term" value="F:catalytic activity"/>
    <property type="evidence" value="ECO:0007669"/>
    <property type="project" value="UniProtKB-ARBA"/>
</dbReference>
<feature type="domain" description="AB hydrolase-1" evidence="1">
    <location>
        <begin position="56"/>
        <end position="295"/>
    </location>
</feature>
<proteinExistence type="predicted"/>
<protein>
    <recommendedName>
        <fullName evidence="1">AB hydrolase-1 domain-containing protein</fullName>
    </recommendedName>
</protein>
<sequence length="304" mass="32277">MTWRSFWVITVVLVITMGCVRSSADPVAATPGAVDIGAGRSLFLQCQGSGSPTVFVIPGLGSYAEAWNHVIPADDPIRESRFDMIDRADVVPSPEAAQPTVARTTRVCVYDRPDTRPDGEQRSTPVAQPHHLQGDVDDVVALIAAAGLTGRLVFVAHSYGGLILDLLARQRPDLVSGLVFVEPTSEFLPELGTSSQNSAFFESGRHGKGADAEGVWFEGAFAAVAAAPPLPRVPSVVLTGDRFPPPEQLTEDTYTQAQIRRANDMLAAALGAVNVLVPGSGHSMMLYQPAVVAAAVVDIVERVR</sequence>
<dbReference type="InterPro" id="IPR029058">
    <property type="entry name" value="AB_hydrolase_fold"/>
</dbReference>
<dbReference type="Gene3D" id="3.40.50.1820">
    <property type="entry name" value="alpha/beta hydrolase"/>
    <property type="match status" value="1"/>
</dbReference>